<accession>A0A418ZZ34</accession>
<evidence type="ECO:0000313" key="1">
    <source>
        <dbReference type="EMBL" id="RJL05715.1"/>
    </source>
</evidence>
<sequence length="186" mass="20569">MAQSRWRSVAPQAWLHRGQAIPGSLILPDPGSPSGGVFLSYQDRRCGHYNPPLLPGRPSGPDPAGGKRFAVITPAGNFRVFLATEPVDFRKGMDGLAGYIAHQFDLDPFNGAIYVFRSKRADRLKMIVWDGTGLVLIVKRLRKKRFIWPKSQPGPITLTKVQLDALFDGINWQAVAAPRIEKPSVI</sequence>
<dbReference type="PANTHER" id="PTHR36455">
    <property type="match status" value="1"/>
</dbReference>
<protein>
    <submittedName>
        <fullName evidence="1">Transposase</fullName>
    </submittedName>
</protein>
<dbReference type="InterPro" id="IPR008878">
    <property type="entry name" value="Transposase_IS66_Orf2"/>
</dbReference>
<dbReference type="EMBL" id="QZEW01000107">
    <property type="protein sequence ID" value="RJL05715.1"/>
    <property type="molecule type" value="Genomic_DNA"/>
</dbReference>
<dbReference type="OrthoDB" id="9801450at2"/>
<reference evidence="2" key="1">
    <citation type="submission" date="2018-09" db="EMBL/GenBank/DDBJ databases">
        <title>Paracoccus onubensis nov. sp. a moderate halophilic bacterium isolated from Gruta de las Maravillas (Aracena, Spain).</title>
        <authorList>
            <person name="Jurado V."/>
            <person name="Gutierrez-Patricio S."/>
            <person name="Gonzalez-Pimentel J.L."/>
            <person name="Miller A.Z."/>
            <person name="Laiz L."/>
            <person name="Saiz-Jimenez C."/>
        </authorList>
    </citation>
    <scope>NUCLEOTIDE SEQUENCE [LARGE SCALE GENOMIC DNA]</scope>
    <source>
        <strain evidence="2">DSM 26381</strain>
    </source>
</reference>
<dbReference type="Pfam" id="PF05717">
    <property type="entry name" value="TnpB_IS66"/>
    <property type="match status" value="1"/>
</dbReference>
<dbReference type="NCBIfam" id="NF033819">
    <property type="entry name" value="IS66_TnpB"/>
    <property type="match status" value="1"/>
</dbReference>
<keyword evidence="2" id="KW-1185">Reference proteome</keyword>
<comment type="caution">
    <text evidence="1">The sequence shown here is derived from an EMBL/GenBank/DDBJ whole genome shotgun (WGS) entry which is preliminary data.</text>
</comment>
<dbReference type="PANTHER" id="PTHR36455:SF1">
    <property type="entry name" value="BLR8292 PROTEIN"/>
    <property type="match status" value="1"/>
</dbReference>
<name>A0A418ZZ34_9RHOB</name>
<dbReference type="AlphaFoldDB" id="A0A418ZZ34"/>
<gene>
    <name evidence="1" type="ORF">D3P05_19125</name>
</gene>
<organism evidence="1 2">
    <name type="scientific">Paracoccus siganidrum</name>
    <dbReference type="NCBI Taxonomy" id="1276757"/>
    <lineage>
        <taxon>Bacteria</taxon>
        <taxon>Pseudomonadati</taxon>
        <taxon>Pseudomonadota</taxon>
        <taxon>Alphaproteobacteria</taxon>
        <taxon>Rhodobacterales</taxon>
        <taxon>Paracoccaceae</taxon>
        <taxon>Paracoccus</taxon>
    </lineage>
</organism>
<proteinExistence type="predicted"/>
<dbReference type="Proteomes" id="UP000283587">
    <property type="component" value="Unassembled WGS sequence"/>
</dbReference>
<evidence type="ECO:0000313" key="2">
    <source>
        <dbReference type="Proteomes" id="UP000283587"/>
    </source>
</evidence>